<sequence>MAMRTFSRFHRRLGTDAPVPGQARAAAIALGTGALMAIGKTAAAMYTGSASMSAEAVHSWVSTVTEVFLIAAYLAARRPADAGHPLGHGRESYVWSLFASIGMFVVGAQVGIWRGLRQLDLPDATTDYRFGYIVIALSFGLQFVSFMQAIRFVRERAAERDLGVFKHVFDTSDSQLRAVVTGDFIALVGLAVAAMGMALHQITGEVAYDAAGSMLIGMLMGVAGLFLINVNRHYLAGVPLSEERSAAAIKALEAVPLVERVTFFFAEFVGPDRLIVVVRVVIAGEHDQAALSRILHALEMRIMEHKSVARAIVALATPEEMEKVR</sequence>
<dbReference type="Proteomes" id="UP001365846">
    <property type="component" value="Unassembled WGS sequence"/>
</dbReference>
<dbReference type="InterPro" id="IPR040177">
    <property type="entry name" value="SLC30A9"/>
</dbReference>
<accession>A0ABU8VJ54</accession>
<feature type="transmembrane region" description="Helical" evidence="6">
    <location>
        <begin position="176"/>
        <end position="198"/>
    </location>
</feature>
<keyword evidence="4 6" id="KW-1133">Transmembrane helix</keyword>
<feature type="transmembrane region" description="Helical" evidence="6">
    <location>
        <begin position="97"/>
        <end position="116"/>
    </location>
</feature>
<dbReference type="SUPFAM" id="SSF161111">
    <property type="entry name" value="Cation efflux protein transmembrane domain-like"/>
    <property type="match status" value="1"/>
</dbReference>
<feature type="transmembrane region" description="Helical" evidence="6">
    <location>
        <begin position="59"/>
        <end position="76"/>
    </location>
</feature>
<evidence type="ECO:0000256" key="6">
    <source>
        <dbReference type="SAM" id="Phobius"/>
    </source>
</evidence>
<evidence type="ECO:0000256" key="4">
    <source>
        <dbReference type="ARBA" id="ARBA00022989"/>
    </source>
</evidence>
<dbReference type="RefSeq" id="WP_340358918.1">
    <property type="nucleotide sequence ID" value="NZ_JBBKZU010000009.1"/>
</dbReference>
<comment type="subcellular location">
    <subcellularLocation>
        <location evidence="1">Membrane</location>
        <topology evidence="1">Multi-pass membrane protein</topology>
    </subcellularLocation>
</comment>
<gene>
    <name evidence="8" type="ORF">WKW77_21530</name>
</gene>
<dbReference type="PANTHER" id="PTHR13414:SF9">
    <property type="entry name" value="PROTON-COUPLED ZINC ANTIPORTER SLC30A9, MITOCHONDRIAL"/>
    <property type="match status" value="1"/>
</dbReference>
<dbReference type="PANTHER" id="PTHR13414">
    <property type="entry name" value="HUEL-CATION TRANSPORTER"/>
    <property type="match status" value="1"/>
</dbReference>
<feature type="transmembrane region" description="Helical" evidence="6">
    <location>
        <begin position="128"/>
        <end position="150"/>
    </location>
</feature>
<evidence type="ECO:0000256" key="3">
    <source>
        <dbReference type="ARBA" id="ARBA00022692"/>
    </source>
</evidence>
<protein>
    <submittedName>
        <fullName evidence="8">Cation transporter</fullName>
    </submittedName>
</protein>
<keyword evidence="3 6" id="KW-0812">Transmembrane</keyword>
<comment type="caution">
    <text evidence="8">The sequence shown here is derived from an EMBL/GenBank/DDBJ whole genome shotgun (WGS) entry which is preliminary data.</text>
</comment>
<evidence type="ECO:0000256" key="1">
    <source>
        <dbReference type="ARBA" id="ARBA00004141"/>
    </source>
</evidence>
<dbReference type="Pfam" id="PF01545">
    <property type="entry name" value="Cation_efflux"/>
    <property type="match status" value="1"/>
</dbReference>
<keyword evidence="2" id="KW-0813">Transport</keyword>
<reference evidence="8 9" key="1">
    <citation type="submission" date="2024-03" db="EMBL/GenBank/DDBJ databases">
        <title>Novel species of the genus Variovorax.</title>
        <authorList>
            <person name="Liu Q."/>
            <person name="Xin Y.-H."/>
        </authorList>
    </citation>
    <scope>NUCLEOTIDE SEQUENCE [LARGE SCALE GENOMIC DNA]</scope>
    <source>
        <strain evidence="8 9">KACC 18899</strain>
    </source>
</reference>
<feature type="domain" description="Cation efflux protein transmembrane" evidence="7">
    <location>
        <begin position="32"/>
        <end position="232"/>
    </location>
</feature>
<keyword evidence="5 6" id="KW-0472">Membrane</keyword>
<dbReference type="InterPro" id="IPR058533">
    <property type="entry name" value="Cation_efflux_TM"/>
</dbReference>
<evidence type="ECO:0000256" key="2">
    <source>
        <dbReference type="ARBA" id="ARBA00022448"/>
    </source>
</evidence>
<name>A0ABU8VJ54_9BURK</name>
<evidence type="ECO:0000313" key="8">
    <source>
        <dbReference type="EMBL" id="MEJ8813683.1"/>
    </source>
</evidence>
<evidence type="ECO:0000313" key="9">
    <source>
        <dbReference type="Proteomes" id="UP001365846"/>
    </source>
</evidence>
<evidence type="ECO:0000256" key="5">
    <source>
        <dbReference type="ARBA" id="ARBA00023136"/>
    </source>
</evidence>
<dbReference type="Gene3D" id="1.20.1510.10">
    <property type="entry name" value="Cation efflux protein transmembrane domain"/>
    <property type="match status" value="1"/>
</dbReference>
<dbReference type="InterPro" id="IPR027469">
    <property type="entry name" value="Cation_efflux_TMD_sf"/>
</dbReference>
<dbReference type="InterPro" id="IPR002524">
    <property type="entry name" value="Cation_efflux"/>
</dbReference>
<dbReference type="NCBIfam" id="TIGR01297">
    <property type="entry name" value="CDF"/>
    <property type="match status" value="1"/>
</dbReference>
<keyword evidence="9" id="KW-1185">Reference proteome</keyword>
<dbReference type="EMBL" id="JBBKZU010000009">
    <property type="protein sequence ID" value="MEJ8813683.1"/>
    <property type="molecule type" value="Genomic_DNA"/>
</dbReference>
<feature type="transmembrane region" description="Helical" evidence="6">
    <location>
        <begin position="210"/>
        <end position="230"/>
    </location>
</feature>
<proteinExistence type="predicted"/>
<organism evidence="8 9">
    <name type="scientific">Variovorax ureilyticus</name>
    <dbReference type="NCBI Taxonomy" id="1836198"/>
    <lineage>
        <taxon>Bacteria</taxon>
        <taxon>Pseudomonadati</taxon>
        <taxon>Pseudomonadota</taxon>
        <taxon>Betaproteobacteria</taxon>
        <taxon>Burkholderiales</taxon>
        <taxon>Comamonadaceae</taxon>
        <taxon>Variovorax</taxon>
    </lineage>
</organism>
<evidence type="ECO:0000259" key="7">
    <source>
        <dbReference type="Pfam" id="PF01545"/>
    </source>
</evidence>